<dbReference type="Gene3D" id="1.25.40.10">
    <property type="entry name" value="Tetratricopeptide repeat domain"/>
    <property type="match status" value="1"/>
</dbReference>
<keyword evidence="2" id="KW-0812">Transmembrane</keyword>
<dbReference type="EMBL" id="JAPNKA010000001">
    <property type="protein sequence ID" value="MCY1080699.1"/>
    <property type="molecule type" value="Genomic_DNA"/>
</dbReference>
<organism evidence="4 5">
    <name type="scientific">Archangium lansingense</name>
    <dbReference type="NCBI Taxonomy" id="2995310"/>
    <lineage>
        <taxon>Bacteria</taxon>
        <taxon>Pseudomonadati</taxon>
        <taxon>Myxococcota</taxon>
        <taxon>Myxococcia</taxon>
        <taxon>Myxococcales</taxon>
        <taxon>Cystobacterineae</taxon>
        <taxon>Archangiaceae</taxon>
        <taxon>Archangium</taxon>
    </lineage>
</organism>
<evidence type="ECO:0000259" key="3">
    <source>
        <dbReference type="Pfam" id="PF04773"/>
    </source>
</evidence>
<feature type="region of interest" description="Disordered" evidence="1">
    <location>
        <begin position="181"/>
        <end position="222"/>
    </location>
</feature>
<evidence type="ECO:0000313" key="4">
    <source>
        <dbReference type="EMBL" id="MCY1080699.1"/>
    </source>
</evidence>
<evidence type="ECO:0000256" key="2">
    <source>
        <dbReference type="SAM" id="Phobius"/>
    </source>
</evidence>
<gene>
    <name evidence="4" type="ORF">OV287_40275</name>
</gene>
<keyword evidence="5" id="KW-1185">Reference proteome</keyword>
<comment type="caution">
    <text evidence="4">The sequence shown here is derived from an EMBL/GenBank/DDBJ whole genome shotgun (WGS) entry which is preliminary data.</text>
</comment>
<dbReference type="InterPro" id="IPR011990">
    <property type="entry name" value="TPR-like_helical_dom_sf"/>
</dbReference>
<keyword evidence="2" id="KW-1133">Transmembrane helix</keyword>
<feature type="domain" description="FecR protein" evidence="3">
    <location>
        <begin position="98"/>
        <end position="155"/>
    </location>
</feature>
<reference evidence="4 5" key="1">
    <citation type="submission" date="2022-11" db="EMBL/GenBank/DDBJ databases">
        <title>Minimal conservation of predation-associated metabolite biosynthetic gene clusters underscores biosynthetic potential of Myxococcota including descriptions for ten novel species: Archangium lansinium sp. nov., Myxococcus landrumus sp. nov., Nannocystis bai.</title>
        <authorList>
            <person name="Ahearne A."/>
            <person name="Stevens C."/>
            <person name="Phillips K."/>
        </authorList>
    </citation>
    <scope>NUCLEOTIDE SEQUENCE [LARGE SCALE GENOMIC DNA]</scope>
    <source>
        <strain evidence="4 5">MIWBW</strain>
    </source>
</reference>
<sequence>MTEQHQRWAEAARSLEPQYSTVESALFEAEVRRRYRQREVRRRVVPAGIGVAVLLLLGLFGPWKLREPGVPEVAIGEDARVVMPIDAPVRTLRSEPGLLWLELERGAMRFRVAPQHGRLVRVSAGAVDVEVVGTAFSVTRGDEQVSVVVTEGRVRVRAGARETLLAAGEQGLFRAEALAPEAASAPAGPGEVTTEASEERGVPAMPQAPSVASAPRPPVKKSVRRPATWRALAEQGDFQTAWSALQREGAPDDEPGDLLRAADVARLSGHPADSLAPLRRVLSRFRGDPRASLAAFTLGRVLLDDLGNPREAADAFLDAYALAPKGPLAPDALARAVEAQARAGDAAAARSTAERFVDEFPRSGRVDAVRQWGRLGAP</sequence>
<evidence type="ECO:0000256" key="1">
    <source>
        <dbReference type="SAM" id="MobiDB-lite"/>
    </source>
</evidence>
<dbReference type="PANTHER" id="PTHR30273:SF2">
    <property type="entry name" value="PROTEIN FECR"/>
    <property type="match status" value="1"/>
</dbReference>
<dbReference type="RefSeq" id="WP_267539339.1">
    <property type="nucleotide sequence ID" value="NZ_JAPNKA010000001.1"/>
</dbReference>
<dbReference type="InterPro" id="IPR006860">
    <property type="entry name" value="FecR"/>
</dbReference>
<dbReference type="SUPFAM" id="SSF48452">
    <property type="entry name" value="TPR-like"/>
    <property type="match status" value="1"/>
</dbReference>
<protein>
    <submittedName>
        <fullName evidence="4">FecR domain-containing protein</fullName>
    </submittedName>
</protein>
<keyword evidence="2" id="KW-0472">Membrane</keyword>
<feature type="compositionally biased region" description="Low complexity" evidence="1">
    <location>
        <begin position="181"/>
        <end position="191"/>
    </location>
</feature>
<dbReference type="Proteomes" id="UP001207654">
    <property type="component" value="Unassembled WGS sequence"/>
</dbReference>
<proteinExistence type="predicted"/>
<dbReference type="PANTHER" id="PTHR30273">
    <property type="entry name" value="PERIPLASMIC SIGNAL SENSOR AND SIGMA FACTOR ACTIVATOR FECR-RELATED"/>
    <property type="match status" value="1"/>
</dbReference>
<dbReference type="InterPro" id="IPR012373">
    <property type="entry name" value="Ferrdict_sens_TM"/>
</dbReference>
<feature type="transmembrane region" description="Helical" evidence="2">
    <location>
        <begin position="44"/>
        <end position="63"/>
    </location>
</feature>
<accession>A0ABT4AG90</accession>
<dbReference type="Gene3D" id="2.60.120.1440">
    <property type="match status" value="1"/>
</dbReference>
<name>A0ABT4AG90_9BACT</name>
<dbReference type="Pfam" id="PF04773">
    <property type="entry name" value="FecR"/>
    <property type="match status" value="1"/>
</dbReference>
<evidence type="ECO:0000313" key="5">
    <source>
        <dbReference type="Proteomes" id="UP001207654"/>
    </source>
</evidence>